<dbReference type="InterPro" id="IPR013747">
    <property type="entry name" value="ACP_syn_III_C"/>
</dbReference>
<keyword evidence="1" id="KW-0808">Transferase</keyword>
<dbReference type="Proteomes" id="UP000249061">
    <property type="component" value="Unassembled WGS sequence"/>
</dbReference>
<evidence type="ECO:0000313" key="5">
    <source>
        <dbReference type="EMBL" id="PZR15345.1"/>
    </source>
</evidence>
<evidence type="ECO:0000256" key="2">
    <source>
        <dbReference type="ARBA" id="ARBA00023315"/>
    </source>
</evidence>
<dbReference type="PANTHER" id="PTHR34069">
    <property type="entry name" value="3-OXOACYL-[ACYL-CARRIER-PROTEIN] SYNTHASE 3"/>
    <property type="match status" value="1"/>
</dbReference>
<reference evidence="5 6" key="1">
    <citation type="submission" date="2017-08" db="EMBL/GenBank/DDBJ databases">
        <title>Infants hospitalized years apart are colonized by the same room-sourced microbial strains.</title>
        <authorList>
            <person name="Brooks B."/>
            <person name="Olm M.R."/>
            <person name="Firek B.A."/>
            <person name="Baker R."/>
            <person name="Thomas B.C."/>
            <person name="Morowitz M.J."/>
            <person name="Banfield J.F."/>
        </authorList>
    </citation>
    <scope>NUCLEOTIDE SEQUENCE [LARGE SCALE GENOMIC DNA]</scope>
    <source>
        <strain evidence="5">S2_003_000_R2_14</strain>
    </source>
</reference>
<organism evidence="5 6">
    <name type="scientific">Archangium gephyra</name>
    <dbReference type="NCBI Taxonomy" id="48"/>
    <lineage>
        <taxon>Bacteria</taxon>
        <taxon>Pseudomonadati</taxon>
        <taxon>Myxococcota</taxon>
        <taxon>Myxococcia</taxon>
        <taxon>Myxococcales</taxon>
        <taxon>Cystobacterineae</taxon>
        <taxon>Archangiaceae</taxon>
        <taxon>Archangium</taxon>
    </lineage>
</organism>
<dbReference type="AlphaFoldDB" id="A0A2W5TVE5"/>
<dbReference type="GO" id="GO:0006633">
    <property type="term" value="P:fatty acid biosynthetic process"/>
    <property type="evidence" value="ECO:0007669"/>
    <property type="project" value="InterPro"/>
</dbReference>
<dbReference type="SUPFAM" id="SSF53901">
    <property type="entry name" value="Thiolase-like"/>
    <property type="match status" value="1"/>
</dbReference>
<evidence type="ECO:0000256" key="1">
    <source>
        <dbReference type="ARBA" id="ARBA00022679"/>
    </source>
</evidence>
<dbReference type="GO" id="GO:0004315">
    <property type="term" value="F:3-oxoacyl-[acyl-carrier-protein] synthase activity"/>
    <property type="evidence" value="ECO:0007669"/>
    <property type="project" value="InterPro"/>
</dbReference>
<dbReference type="InterPro" id="IPR013751">
    <property type="entry name" value="ACP_syn_III_N"/>
</dbReference>
<dbReference type="GO" id="GO:0044550">
    <property type="term" value="P:secondary metabolite biosynthetic process"/>
    <property type="evidence" value="ECO:0007669"/>
    <property type="project" value="TreeGrafter"/>
</dbReference>
<proteinExistence type="predicted"/>
<name>A0A2W5TVE5_9BACT</name>
<dbReference type="CDD" id="cd00830">
    <property type="entry name" value="KAS_III"/>
    <property type="match status" value="1"/>
</dbReference>
<protein>
    <submittedName>
        <fullName evidence="5">Ketoacyl-ACP synthase III</fullName>
    </submittedName>
</protein>
<dbReference type="Pfam" id="PF08541">
    <property type="entry name" value="ACP_syn_III_C"/>
    <property type="match status" value="1"/>
</dbReference>
<gene>
    <name evidence="5" type="ORF">DI536_07775</name>
</gene>
<dbReference type="Pfam" id="PF08545">
    <property type="entry name" value="ACP_syn_III"/>
    <property type="match status" value="1"/>
</dbReference>
<feature type="domain" description="Beta-ketoacyl-[acyl-carrier-protein] synthase III N-terminal" evidence="4">
    <location>
        <begin position="109"/>
        <end position="186"/>
    </location>
</feature>
<comment type="caution">
    <text evidence="5">The sequence shown here is derived from an EMBL/GenBank/DDBJ whole genome shotgun (WGS) entry which is preliminary data.</text>
</comment>
<dbReference type="PANTHER" id="PTHR34069:SF2">
    <property type="entry name" value="BETA-KETOACYL-[ACYL-CARRIER-PROTEIN] SYNTHASE III"/>
    <property type="match status" value="1"/>
</dbReference>
<dbReference type="NCBIfam" id="NF006829">
    <property type="entry name" value="PRK09352.1"/>
    <property type="match status" value="1"/>
</dbReference>
<dbReference type="EMBL" id="QFQP01000005">
    <property type="protein sequence ID" value="PZR15345.1"/>
    <property type="molecule type" value="Genomic_DNA"/>
</dbReference>
<accession>A0A2W5TVE5</accession>
<evidence type="ECO:0000259" key="4">
    <source>
        <dbReference type="Pfam" id="PF08545"/>
    </source>
</evidence>
<dbReference type="InterPro" id="IPR016039">
    <property type="entry name" value="Thiolase-like"/>
</dbReference>
<keyword evidence="2" id="KW-0012">Acyltransferase</keyword>
<evidence type="ECO:0000313" key="6">
    <source>
        <dbReference type="Proteomes" id="UP000249061"/>
    </source>
</evidence>
<feature type="domain" description="Beta-ketoacyl-[acyl-carrier-protein] synthase III C-terminal" evidence="3">
    <location>
        <begin position="234"/>
        <end position="321"/>
    </location>
</feature>
<dbReference type="Gene3D" id="3.40.47.10">
    <property type="match status" value="1"/>
</dbReference>
<sequence length="323" mass="34779">MKRHARITGTGRAVAPVLISNEQMDARFGEGVSEWIEANVGIKQRFHMAPDQVTSDLAAEAAKQALERAKLTVDDVDLIIVSTDTGDQPSPSTAAVVLHKLGARHTPAFDVNAACSGWVVALDTAAGLIRADETKRHVLVIGAYGMSRFLDWTDKHTATLFADGAGAVVLSASDTPGFLASTLWSDSAMWDALGVYAGGAKKPEERGFVKFVRKFPKTYNTEHWPRLLATTSDRCGVPLNEVKAFFFTQLNLRAIEAVMDGLGLPRERAPYIGDKWGYTGNACIPMTLDDAVERGVLQRGDVIALCASGGGVSMASAFLRWDP</sequence>
<evidence type="ECO:0000259" key="3">
    <source>
        <dbReference type="Pfam" id="PF08541"/>
    </source>
</evidence>